<accession>A0A5B0GQY7</accession>
<reference evidence="13 14" key="1">
    <citation type="submission" date="2019-08" db="EMBL/GenBank/DDBJ databases">
        <title>Paraburkholderia sp. DCY113.</title>
        <authorList>
            <person name="Kang J."/>
        </authorList>
    </citation>
    <scope>NUCLEOTIDE SEQUENCE [LARGE SCALE GENOMIC DNA]</scope>
    <source>
        <strain evidence="13 14">DCY113</strain>
    </source>
</reference>
<evidence type="ECO:0000256" key="8">
    <source>
        <dbReference type="ARBA" id="ARBA00023114"/>
    </source>
</evidence>
<keyword evidence="6 11" id="KW-0732">Signal</keyword>
<dbReference type="Gene3D" id="2.40.160.10">
    <property type="entry name" value="Porin"/>
    <property type="match status" value="1"/>
</dbReference>
<evidence type="ECO:0000256" key="6">
    <source>
        <dbReference type="ARBA" id="ARBA00022729"/>
    </source>
</evidence>
<dbReference type="AlphaFoldDB" id="A0A5B0GQY7"/>
<evidence type="ECO:0000256" key="7">
    <source>
        <dbReference type="ARBA" id="ARBA00023065"/>
    </source>
</evidence>
<dbReference type="RefSeq" id="WP_149673225.1">
    <property type="nucleotide sequence ID" value="NZ_VTUZ01000023.1"/>
</dbReference>
<organism evidence="13 14">
    <name type="scientific">Paraburkholderia panacisoli</name>
    <dbReference type="NCBI Taxonomy" id="2603818"/>
    <lineage>
        <taxon>Bacteria</taxon>
        <taxon>Pseudomonadati</taxon>
        <taxon>Pseudomonadota</taxon>
        <taxon>Betaproteobacteria</taxon>
        <taxon>Burkholderiales</taxon>
        <taxon>Burkholderiaceae</taxon>
        <taxon>Paraburkholderia</taxon>
    </lineage>
</organism>
<dbReference type="InterPro" id="IPR050298">
    <property type="entry name" value="Gram-neg_bact_OMP"/>
</dbReference>
<dbReference type="EMBL" id="VTUZ01000023">
    <property type="protein sequence ID" value="KAA1005278.1"/>
    <property type="molecule type" value="Genomic_DNA"/>
</dbReference>
<dbReference type="Proteomes" id="UP000325273">
    <property type="component" value="Unassembled WGS sequence"/>
</dbReference>
<evidence type="ECO:0000256" key="5">
    <source>
        <dbReference type="ARBA" id="ARBA00022692"/>
    </source>
</evidence>
<dbReference type="GO" id="GO:0046930">
    <property type="term" value="C:pore complex"/>
    <property type="evidence" value="ECO:0007669"/>
    <property type="project" value="UniProtKB-KW"/>
</dbReference>
<dbReference type="PRINTS" id="PR00184">
    <property type="entry name" value="NEISSPPORIN"/>
</dbReference>
<comment type="subcellular location">
    <subcellularLocation>
        <location evidence="1">Cell outer membrane</location>
        <topology evidence="1">Multi-pass membrane protein</topology>
    </subcellularLocation>
</comment>
<evidence type="ECO:0000256" key="3">
    <source>
        <dbReference type="ARBA" id="ARBA00022448"/>
    </source>
</evidence>
<sequence length="408" mass="42628">MKYKVLFSTMLAALGTTAAHAQSSVTLYGLLDAGISYTNNTRVGNSGHSNVALSNAMMQSNRWGLRGSEDLGGGLKALFVLENGFTLGNGKLGQGGREFGRNAYVGLSSNQLGTLTVGRQNEFMYDWVGRVSMENFNGAGGNVFAHALDNDNMLGTFRVNNAVKYQSANYSGLTFGGLFGFSNQAGGFGNNRAYSFGAMYNNGPILATLGYTQINNSLTNNAAGLGVVTNTGGAVDSSAASTSADAALTAGRQRIFGGGLNYTFGPAKVGFVITDSKLDNATGFTTGTAALSLANSAYVHFTNYEVNAHYNLTPAWTLGAAYTFTDGKFSNTQNSASPKWNQVSLLSDYNLSKRTDLYAVANWSHLSGGLSAQAGSNLAAFEGASSYIGGIAATKNQVVVGAGIRTRF</sequence>
<evidence type="ECO:0000256" key="4">
    <source>
        <dbReference type="ARBA" id="ARBA00022452"/>
    </source>
</evidence>
<dbReference type="InterPro" id="IPR033900">
    <property type="entry name" value="Gram_neg_porin_domain"/>
</dbReference>
<keyword evidence="9" id="KW-0472">Membrane</keyword>
<proteinExistence type="predicted"/>
<evidence type="ECO:0000313" key="14">
    <source>
        <dbReference type="Proteomes" id="UP000325273"/>
    </source>
</evidence>
<dbReference type="GO" id="GO:0006811">
    <property type="term" value="P:monoatomic ion transport"/>
    <property type="evidence" value="ECO:0007669"/>
    <property type="project" value="UniProtKB-KW"/>
</dbReference>
<dbReference type="PANTHER" id="PTHR34501:SF9">
    <property type="entry name" value="MAJOR OUTER MEMBRANE PROTEIN P.IA"/>
    <property type="match status" value="1"/>
</dbReference>
<keyword evidence="14" id="KW-1185">Reference proteome</keyword>
<dbReference type="GO" id="GO:0015288">
    <property type="term" value="F:porin activity"/>
    <property type="evidence" value="ECO:0007669"/>
    <property type="project" value="UniProtKB-KW"/>
</dbReference>
<comment type="caution">
    <text evidence="13">The sequence shown here is derived from an EMBL/GenBank/DDBJ whole genome shotgun (WGS) entry which is preliminary data.</text>
</comment>
<dbReference type="Pfam" id="PF13609">
    <property type="entry name" value="Porin_4"/>
    <property type="match status" value="1"/>
</dbReference>
<dbReference type="InterPro" id="IPR002299">
    <property type="entry name" value="Porin_Neis"/>
</dbReference>
<feature type="chain" id="PRO_5022950353" evidence="11">
    <location>
        <begin position="22"/>
        <end position="408"/>
    </location>
</feature>
<evidence type="ECO:0000256" key="10">
    <source>
        <dbReference type="ARBA" id="ARBA00023237"/>
    </source>
</evidence>
<evidence type="ECO:0000256" key="2">
    <source>
        <dbReference type="ARBA" id="ARBA00011233"/>
    </source>
</evidence>
<keyword evidence="4" id="KW-1134">Transmembrane beta strand</keyword>
<keyword evidence="5" id="KW-0812">Transmembrane</keyword>
<evidence type="ECO:0000313" key="13">
    <source>
        <dbReference type="EMBL" id="KAA1005278.1"/>
    </source>
</evidence>
<keyword evidence="8" id="KW-0626">Porin</keyword>
<keyword evidence="10" id="KW-0998">Cell outer membrane</keyword>
<evidence type="ECO:0000256" key="11">
    <source>
        <dbReference type="SAM" id="SignalP"/>
    </source>
</evidence>
<gene>
    <name evidence="13" type="ORF">FVF58_29055</name>
</gene>
<protein>
    <submittedName>
        <fullName evidence="13">Porin</fullName>
    </submittedName>
</protein>
<feature type="domain" description="Porin" evidence="12">
    <location>
        <begin position="9"/>
        <end position="365"/>
    </location>
</feature>
<evidence type="ECO:0000256" key="9">
    <source>
        <dbReference type="ARBA" id="ARBA00023136"/>
    </source>
</evidence>
<name>A0A5B0GQY7_9BURK</name>
<dbReference type="GO" id="GO:0009279">
    <property type="term" value="C:cell outer membrane"/>
    <property type="evidence" value="ECO:0007669"/>
    <property type="project" value="UniProtKB-SubCell"/>
</dbReference>
<feature type="signal peptide" evidence="11">
    <location>
        <begin position="1"/>
        <end position="21"/>
    </location>
</feature>
<dbReference type="PANTHER" id="PTHR34501">
    <property type="entry name" value="PROTEIN YDDL-RELATED"/>
    <property type="match status" value="1"/>
</dbReference>
<comment type="subunit">
    <text evidence="2">Homotrimer.</text>
</comment>
<keyword evidence="3" id="KW-0813">Transport</keyword>
<keyword evidence="7" id="KW-0406">Ion transport</keyword>
<dbReference type="SUPFAM" id="SSF56935">
    <property type="entry name" value="Porins"/>
    <property type="match status" value="1"/>
</dbReference>
<dbReference type="CDD" id="cd00342">
    <property type="entry name" value="gram_neg_porins"/>
    <property type="match status" value="1"/>
</dbReference>
<evidence type="ECO:0000259" key="12">
    <source>
        <dbReference type="Pfam" id="PF13609"/>
    </source>
</evidence>
<evidence type="ECO:0000256" key="1">
    <source>
        <dbReference type="ARBA" id="ARBA00004571"/>
    </source>
</evidence>
<dbReference type="InterPro" id="IPR023614">
    <property type="entry name" value="Porin_dom_sf"/>
</dbReference>